<feature type="region of interest" description="Disordered" evidence="1">
    <location>
        <begin position="197"/>
        <end position="219"/>
    </location>
</feature>
<gene>
    <name evidence="3" type="ORF">ANANG_G00233460</name>
</gene>
<dbReference type="Gene3D" id="1.20.890.10">
    <property type="entry name" value="cAMP-dependent protein kinase regulatory subunit, dimerization-anchoring domain"/>
    <property type="match status" value="1"/>
</dbReference>
<dbReference type="CDD" id="cd12100">
    <property type="entry name" value="DD_CABYR_SP17"/>
    <property type="match status" value="1"/>
</dbReference>
<name>A0A9D3M1R8_ANGAN</name>
<dbReference type="PANTHER" id="PTHR10699:SF16">
    <property type="entry name" value="SPERM SURFACE PROTEIN SP17"/>
    <property type="match status" value="1"/>
</dbReference>
<feature type="region of interest" description="Disordered" evidence="1">
    <location>
        <begin position="77"/>
        <end position="106"/>
    </location>
</feature>
<evidence type="ECO:0000256" key="1">
    <source>
        <dbReference type="SAM" id="MobiDB-lite"/>
    </source>
</evidence>
<dbReference type="InterPro" id="IPR003117">
    <property type="entry name" value="cAMP_dep_PK_reg_su_I/II_a/b"/>
</dbReference>
<evidence type="ECO:0000313" key="3">
    <source>
        <dbReference type="EMBL" id="KAG5836888.1"/>
    </source>
</evidence>
<protein>
    <recommendedName>
        <fullName evidence="2">RIIa domain-containing protein</fullName>
    </recommendedName>
</protein>
<dbReference type="GO" id="GO:0005516">
    <property type="term" value="F:calmodulin binding"/>
    <property type="evidence" value="ECO:0007669"/>
    <property type="project" value="TreeGrafter"/>
</dbReference>
<keyword evidence="4" id="KW-1185">Reference proteome</keyword>
<dbReference type="Pfam" id="PF02197">
    <property type="entry name" value="RIIa"/>
    <property type="match status" value="1"/>
</dbReference>
<dbReference type="SUPFAM" id="SSF47391">
    <property type="entry name" value="Dimerization-anchoring domain of cAMP-dependent PK regulatory subunit"/>
    <property type="match status" value="1"/>
</dbReference>
<feature type="region of interest" description="Disordered" evidence="1">
    <location>
        <begin position="233"/>
        <end position="301"/>
    </location>
</feature>
<proteinExistence type="predicted"/>
<feature type="compositionally biased region" description="Basic and acidic residues" evidence="1">
    <location>
        <begin position="77"/>
        <end position="93"/>
    </location>
</feature>
<evidence type="ECO:0000313" key="4">
    <source>
        <dbReference type="Proteomes" id="UP001044222"/>
    </source>
</evidence>
<dbReference type="AlphaFoldDB" id="A0A9D3M1R8"/>
<comment type="caution">
    <text evidence="3">The sequence shown here is derived from an EMBL/GenBank/DDBJ whole genome shotgun (WGS) entry which is preliminary data.</text>
</comment>
<evidence type="ECO:0000259" key="2">
    <source>
        <dbReference type="SMART" id="SM00394"/>
    </source>
</evidence>
<organism evidence="3 4">
    <name type="scientific">Anguilla anguilla</name>
    <name type="common">European freshwater eel</name>
    <name type="synonym">Muraena anguilla</name>
    <dbReference type="NCBI Taxonomy" id="7936"/>
    <lineage>
        <taxon>Eukaryota</taxon>
        <taxon>Metazoa</taxon>
        <taxon>Chordata</taxon>
        <taxon>Craniata</taxon>
        <taxon>Vertebrata</taxon>
        <taxon>Euteleostomi</taxon>
        <taxon>Actinopterygii</taxon>
        <taxon>Neopterygii</taxon>
        <taxon>Teleostei</taxon>
        <taxon>Anguilliformes</taxon>
        <taxon>Anguillidae</taxon>
        <taxon>Anguilla</taxon>
    </lineage>
</organism>
<accession>A0A9D3M1R8</accession>
<feature type="domain" description="RIIa" evidence="2">
    <location>
        <begin position="14"/>
        <end position="51"/>
    </location>
</feature>
<dbReference type="PANTHER" id="PTHR10699">
    <property type="entry name" value="NEUROMODULIN"/>
    <property type="match status" value="1"/>
</dbReference>
<dbReference type="Proteomes" id="UP001044222">
    <property type="component" value="Chromosome 13"/>
</dbReference>
<feature type="compositionally biased region" description="Basic and acidic residues" evidence="1">
    <location>
        <begin position="241"/>
        <end position="277"/>
    </location>
</feature>
<dbReference type="InterPro" id="IPR047579">
    <property type="entry name" value="DD_CABYR_SP17"/>
</dbReference>
<sequence length="301" mass="32448">MSIPFSNTTLRVPRGFGNLLEGLAREVLRNQPKDIPTFAALYFSALLKEREESGLDPAEWGAKLEDRFYNNHAFKQETEKEADGSSEPQREAVETVPENSAADTPGYVEQEVIQPVHISTVSSANFDVLDDVPGVESWGEGGTGGKASEDICAAELAPSPVAPYGGVADVDICAEGLRVPGGLGEFDLTTVVGTPTPLPTPLPVPEEIPTAGSPGSVLLDFRDDEAGQMQDAIPGNAVEETPPRTDAAEQVNMDEREPKEEREDLLQNMDKRNHSDEQESAQQEEEKVPVGEEGDHKVGKT</sequence>
<feature type="compositionally biased region" description="Pro residues" evidence="1">
    <location>
        <begin position="197"/>
        <end position="206"/>
    </location>
</feature>
<dbReference type="EMBL" id="JAFIRN010000013">
    <property type="protein sequence ID" value="KAG5836888.1"/>
    <property type="molecule type" value="Genomic_DNA"/>
</dbReference>
<dbReference type="SMART" id="SM00394">
    <property type="entry name" value="RIIa"/>
    <property type="match status" value="1"/>
</dbReference>
<reference evidence="3" key="1">
    <citation type="submission" date="2021-01" db="EMBL/GenBank/DDBJ databases">
        <title>A chromosome-scale assembly of European eel, Anguilla anguilla.</title>
        <authorList>
            <person name="Henkel C."/>
            <person name="Jong-Raadsen S.A."/>
            <person name="Dufour S."/>
            <person name="Weltzien F.-A."/>
            <person name="Palstra A.P."/>
            <person name="Pelster B."/>
            <person name="Spaink H.P."/>
            <person name="Van Den Thillart G.E."/>
            <person name="Jansen H."/>
            <person name="Zahm M."/>
            <person name="Klopp C."/>
            <person name="Cedric C."/>
            <person name="Louis A."/>
            <person name="Berthelot C."/>
            <person name="Parey E."/>
            <person name="Roest Crollius H."/>
            <person name="Montfort J."/>
            <person name="Robinson-Rechavi M."/>
            <person name="Bucao C."/>
            <person name="Bouchez O."/>
            <person name="Gislard M."/>
            <person name="Lluch J."/>
            <person name="Milhes M."/>
            <person name="Lampietro C."/>
            <person name="Lopez Roques C."/>
            <person name="Donnadieu C."/>
            <person name="Braasch I."/>
            <person name="Desvignes T."/>
            <person name="Postlethwait J."/>
            <person name="Bobe J."/>
            <person name="Guiguen Y."/>
            <person name="Dirks R."/>
        </authorList>
    </citation>
    <scope>NUCLEOTIDE SEQUENCE</scope>
    <source>
        <strain evidence="3">Tag_6206</strain>
        <tissue evidence="3">Liver</tissue>
    </source>
</reference>
<feature type="compositionally biased region" description="Basic and acidic residues" evidence="1">
    <location>
        <begin position="284"/>
        <end position="301"/>
    </location>
</feature>